<keyword evidence="4" id="KW-1185">Reference proteome</keyword>
<dbReference type="KEGG" id="acad:UA74_17815"/>
<dbReference type="EMBL" id="CP016076">
    <property type="protein sequence ID" value="APU15591.1"/>
    <property type="molecule type" value="Genomic_DNA"/>
</dbReference>
<keyword evidence="2" id="KW-0560">Oxidoreductase</keyword>
<evidence type="ECO:0000313" key="4">
    <source>
        <dbReference type="Proteomes" id="UP000185511"/>
    </source>
</evidence>
<dbReference type="RefSeq" id="WP_075741289.1">
    <property type="nucleotide sequence ID" value="NZ_CP016076.1"/>
</dbReference>
<dbReference type="PRINTS" id="PR00081">
    <property type="entry name" value="GDHRDH"/>
</dbReference>
<evidence type="ECO:0008006" key="5">
    <source>
        <dbReference type="Google" id="ProtNLM"/>
    </source>
</evidence>
<evidence type="ECO:0000256" key="1">
    <source>
        <dbReference type="ARBA" id="ARBA00006484"/>
    </source>
</evidence>
<dbReference type="PANTHER" id="PTHR24320:SF148">
    <property type="entry name" value="NAD(P)-BINDING ROSSMANN-FOLD SUPERFAMILY PROTEIN"/>
    <property type="match status" value="1"/>
</dbReference>
<protein>
    <recommendedName>
        <fullName evidence="5">Dehydrogenase</fullName>
    </recommendedName>
</protein>
<dbReference type="GO" id="GO:0016491">
    <property type="term" value="F:oxidoreductase activity"/>
    <property type="evidence" value="ECO:0007669"/>
    <property type="project" value="UniProtKB-KW"/>
</dbReference>
<evidence type="ECO:0000313" key="3">
    <source>
        <dbReference type="EMBL" id="APU15591.1"/>
    </source>
</evidence>
<evidence type="ECO:0000256" key="2">
    <source>
        <dbReference type="ARBA" id="ARBA00023002"/>
    </source>
</evidence>
<name>A0AAC9PT79_9PSEU</name>
<accession>A0AAC9PT79</accession>
<dbReference type="Pfam" id="PF00106">
    <property type="entry name" value="adh_short"/>
    <property type="match status" value="1"/>
</dbReference>
<sequence>MRTIVMTGGTSGFGELTARQILATPDTRLLLGTRGHAPTGAEPIPLDLTRLADVRAFADAVRERLGPDKIDALVLNAGINPPDGDGRTDDGFETAFGVNHLAHYLLLRLLLPLLAENAVVSLTTSGTHDPAEGTMIPPPRHASAALLAHPDRDPARDAQPRTAAGRAYSSSKLCNILTARALALQPAARARNLTVLAYDPGPTPGTGLLRSAPPMARFVWRTFGAVLRRLVRRFNSKEAAGGNLAAIALGTVRPPAGRYYAAVRRDALTWLEPSELARDEEARDALWRDSAPLVGLPA</sequence>
<reference evidence="4" key="1">
    <citation type="submission" date="2016-06" db="EMBL/GenBank/DDBJ databases">
        <title>Complete genome sequence of Actinoalloteichus fjordicus DSM 46855 (=ADI127-17), type strain of the new species Actinoalloteichus fjordicus.</title>
        <authorList>
            <person name="Ruckert C."/>
            <person name="Nouioui I."/>
            <person name="Willmese J."/>
            <person name="van Wezel G."/>
            <person name="Klenk H.-P."/>
            <person name="Kalinowski J."/>
            <person name="Zotchev S.B."/>
        </authorList>
    </citation>
    <scope>NUCLEOTIDE SEQUENCE [LARGE SCALE GENOMIC DNA]</scope>
    <source>
        <strain evidence="4">ADI127-7</strain>
    </source>
</reference>
<dbReference type="AlphaFoldDB" id="A0AAC9PT79"/>
<dbReference type="PANTHER" id="PTHR24320">
    <property type="entry name" value="RETINOL DEHYDROGENASE"/>
    <property type="match status" value="1"/>
</dbReference>
<dbReference type="Proteomes" id="UP000185511">
    <property type="component" value="Chromosome"/>
</dbReference>
<comment type="similarity">
    <text evidence="1">Belongs to the short-chain dehydrogenases/reductases (SDR) family.</text>
</comment>
<gene>
    <name evidence="3" type="ORF">UA74_17815</name>
</gene>
<dbReference type="SUPFAM" id="SSF51735">
    <property type="entry name" value="NAD(P)-binding Rossmann-fold domains"/>
    <property type="match status" value="1"/>
</dbReference>
<proteinExistence type="inferred from homology"/>
<dbReference type="InterPro" id="IPR002347">
    <property type="entry name" value="SDR_fam"/>
</dbReference>
<dbReference type="Gene3D" id="3.40.50.720">
    <property type="entry name" value="NAD(P)-binding Rossmann-like Domain"/>
    <property type="match status" value="1"/>
</dbReference>
<dbReference type="InterPro" id="IPR036291">
    <property type="entry name" value="NAD(P)-bd_dom_sf"/>
</dbReference>
<organism evidence="3 4">
    <name type="scientific">Actinoalloteichus fjordicus</name>
    <dbReference type="NCBI Taxonomy" id="1612552"/>
    <lineage>
        <taxon>Bacteria</taxon>
        <taxon>Bacillati</taxon>
        <taxon>Actinomycetota</taxon>
        <taxon>Actinomycetes</taxon>
        <taxon>Pseudonocardiales</taxon>
        <taxon>Pseudonocardiaceae</taxon>
        <taxon>Actinoalloteichus</taxon>
    </lineage>
</organism>